<dbReference type="GO" id="GO:0016787">
    <property type="term" value="F:hydrolase activity"/>
    <property type="evidence" value="ECO:0007669"/>
    <property type="project" value="InterPro"/>
</dbReference>
<evidence type="ECO:0000313" key="2">
    <source>
        <dbReference type="EMBL" id="TWT61195.1"/>
    </source>
</evidence>
<protein>
    <submittedName>
        <fullName evidence="2">Esterase</fullName>
    </submittedName>
</protein>
<dbReference type="Pfam" id="PF02129">
    <property type="entry name" value="Peptidase_S15"/>
    <property type="match status" value="1"/>
</dbReference>
<comment type="caution">
    <text evidence="2">The sequence shown here is derived from an EMBL/GenBank/DDBJ whole genome shotgun (WGS) entry which is preliminary data.</text>
</comment>
<dbReference type="RefSeq" id="WP_146503217.1">
    <property type="nucleotide sequence ID" value="NZ_SJPG01000001.1"/>
</dbReference>
<organism evidence="2 3">
    <name type="scientific">Rubinisphaera italica</name>
    <dbReference type="NCBI Taxonomy" id="2527969"/>
    <lineage>
        <taxon>Bacteria</taxon>
        <taxon>Pseudomonadati</taxon>
        <taxon>Planctomycetota</taxon>
        <taxon>Planctomycetia</taxon>
        <taxon>Planctomycetales</taxon>
        <taxon>Planctomycetaceae</taxon>
        <taxon>Rubinisphaera</taxon>
    </lineage>
</organism>
<sequence>MAIQILVGTFLAILSVDVVLRIVYGRKALAMLDSMPPFNVVKVLPQKQATLFETVTDDGVTLRGSIYHSEGEVPQGVIIFCPETLSNHWSAVRYCQGLMDAGYIIVSFDFRNQGESDHYKRYEPLHWVSEFEVKDLHTIVNWVKDQESFVDLPLGVLGVSRGGATALMAARNHPDIDYVCADSGYTNYLLVMHYVHRWVRLIVPEWIIQVRRTMWHATSTVEIAFFIQQFRKGCRYLNSSEPFTKMKNKHVMLIAGKNDSYVPVTIAQRIQEMLGKQCETLWIVPRVAHNGARSKYPEEYDQMLVTFFSQMPTLDPVTQPAISVASTASENAESLISN</sequence>
<name>A0A5C5XG94_9PLAN</name>
<gene>
    <name evidence="2" type="ORF">Pan54_19300</name>
</gene>
<accession>A0A5C5XG94</accession>
<dbReference type="SUPFAM" id="SSF53474">
    <property type="entry name" value="alpha/beta-Hydrolases"/>
    <property type="match status" value="1"/>
</dbReference>
<dbReference type="PANTHER" id="PTHR43358">
    <property type="entry name" value="ALPHA/BETA-HYDROLASE"/>
    <property type="match status" value="1"/>
</dbReference>
<dbReference type="Proteomes" id="UP000316095">
    <property type="component" value="Unassembled WGS sequence"/>
</dbReference>
<proteinExistence type="predicted"/>
<feature type="domain" description="Xaa-Pro dipeptidyl-peptidase-like" evidence="1">
    <location>
        <begin position="90"/>
        <end position="188"/>
    </location>
</feature>
<dbReference type="AlphaFoldDB" id="A0A5C5XG94"/>
<dbReference type="InterPro" id="IPR000383">
    <property type="entry name" value="Xaa-Pro-like_dom"/>
</dbReference>
<dbReference type="PANTHER" id="PTHR43358:SF4">
    <property type="entry name" value="ALPHA_BETA HYDROLASE FOLD-1 DOMAIN-CONTAINING PROTEIN"/>
    <property type="match status" value="1"/>
</dbReference>
<evidence type="ECO:0000313" key="3">
    <source>
        <dbReference type="Proteomes" id="UP000316095"/>
    </source>
</evidence>
<evidence type="ECO:0000259" key="1">
    <source>
        <dbReference type="Pfam" id="PF02129"/>
    </source>
</evidence>
<reference evidence="2 3" key="1">
    <citation type="submission" date="2019-02" db="EMBL/GenBank/DDBJ databases">
        <title>Deep-cultivation of Planctomycetes and their phenomic and genomic characterization uncovers novel biology.</title>
        <authorList>
            <person name="Wiegand S."/>
            <person name="Jogler M."/>
            <person name="Boedeker C."/>
            <person name="Pinto D."/>
            <person name="Vollmers J."/>
            <person name="Rivas-Marin E."/>
            <person name="Kohn T."/>
            <person name="Peeters S.H."/>
            <person name="Heuer A."/>
            <person name="Rast P."/>
            <person name="Oberbeckmann S."/>
            <person name="Bunk B."/>
            <person name="Jeske O."/>
            <person name="Meyerdierks A."/>
            <person name="Storesund J.E."/>
            <person name="Kallscheuer N."/>
            <person name="Luecker S."/>
            <person name="Lage O.M."/>
            <person name="Pohl T."/>
            <person name="Merkel B.J."/>
            <person name="Hornburger P."/>
            <person name="Mueller R.-W."/>
            <person name="Bruemmer F."/>
            <person name="Labrenz M."/>
            <person name="Spormann A.M."/>
            <person name="Op Den Camp H."/>
            <person name="Overmann J."/>
            <person name="Amann R."/>
            <person name="Jetten M.S.M."/>
            <person name="Mascher T."/>
            <person name="Medema M.H."/>
            <person name="Devos D.P."/>
            <person name="Kaster A.-K."/>
            <person name="Ovreas L."/>
            <person name="Rohde M."/>
            <person name="Galperin M.Y."/>
            <person name="Jogler C."/>
        </authorList>
    </citation>
    <scope>NUCLEOTIDE SEQUENCE [LARGE SCALE GENOMIC DNA]</scope>
    <source>
        <strain evidence="2 3">Pan54</strain>
    </source>
</reference>
<dbReference type="InterPro" id="IPR029058">
    <property type="entry name" value="AB_hydrolase_fold"/>
</dbReference>
<dbReference type="InterPro" id="IPR052920">
    <property type="entry name" value="DNA-binding_regulatory"/>
</dbReference>
<keyword evidence="3" id="KW-1185">Reference proteome</keyword>
<dbReference type="OrthoDB" id="9776685at2"/>
<dbReference type="Gene3D" id="3.40.50.1820">
    <property type="entry name" value="alpha/beta hydrolase"/>
    <property type="match status" value="1"/>
</dbReference>
<dbReference type="EMBL" id="SJPG01000001">
    <property type="protein sequence ID" value="TWT61195.1"/>
    <property type="molecule type" value="Genomic_DNA"/>
</dbReference>